<dbReference type="Gene3D" id="3.40.630.30">
    <property type="match status" value="1"/>
</dbReference>
<dbReference type="AlphaFoldDB" id="A0A2M9D2K7"/>
<dbReference type="InterPro" id="IPR000182">
    <property type="entry name" value="GNAT_dom"/>
</dbReference>
<dbReference type="PANTHER" id="PTHR43441">
    <property type="entry name" value="RIBOSOMAL-PROTEIN-SERINE ACETYLTRANSFERASE"/>
    <property type="match status" value="1"/>
</dbReference>
<dbReference type="InterPro" id="IPR051908">
    <property type="entry name" value="Ribosomal_N-acetyltransferase"/>
</dbReference>
<gene>
    <name evidence="3" type="ORF">CLV85_1986</name>
</gene>
<dbReference type="GO" id="GO:0005737">
    <property type="term" value="C:cytoplasm"/>
    <property type="evidence" value="ECO:0007669"/>
    <property type="project" value="TreeGrafter"/>
</dbReference>
<dbReference type="InterPro" id="IPR016181">
    <property type="entry name" value="Acyl_CoA_acyltransferase"/>
</dbReference>
<dbReference type="RefSeq" id="WP_100389459.1">
    <property type="nucleotide sequence ID" value="NZ_BMZU01000002.1"/>
</dbReference>
<dbReference type="EMBL" id="PGFH01000002">
    <property type="protein sequence ID" value="PJJ78416.1"/>
    <property type="molecule type" value="Genomic_DNA"/>
</dbReference>
<keyword evidence="4" id="KW-1185">Reference proteome</keyword>
<name>A0A2M9D2K7_9MICO</name>
<proteinExistence type="predicted"/>
<dbReference type="Pfam" id="PF13302">
    <property type="entry name" value="Acetyltransf_3"/>
    <property type="match status" value="1"/>
</dbReference>
<dbReference type="SUPFAM" id="SSF55729">
    <property type="entry name" value="Acyl-CoA N-acyltransferases (Nat)"/>
    <property type="match status" value="1"/>
</dbReference>
<protein>
    <submittedName>
        <fullName evidence="3">RimJ/RimL family protein N-acetyltransferase</fullName>
    </submittedName>
</protein>
<feature type="domain" description="N-acetyltransferase" evidence="2">
    <location>
        <begin position="15"/>
        <end position="175"/>
    </location>
</feature>
<dbReference type="Proteomes" id="UP000231742">
    <property type="component" value="Unassembled WGS sequence"/>
</dbReference>
<accession>A0A2M9D2K7</accession>
<evidence type="ECO:0000313" key="4">
    <source>
        <dbReference type="Proteomes" id="UP000231742"/>
    </source>
</evidence>
<dbReference type="GO" id="GO:1990189">
    <property type="term" value="F:protein N-terminal-serine acetyltransferase activity"/>
    <property type="evidence" value="ECO:0007669"/>
    <property type="project" value="TreeGrafter"/>
</dbReference>
<dbReference type="OrthoDB" id="2061990at2"/>
<organism evidence="3 4">
    <name type="scientific">Salinibacterium amurskyense</name>
    <dbReference type="NCBI Taxonomy" id="205941"/>
    <lineage>
        <taxon>Bacteria</taxon>
        <taxon>Bacillati</taxon>
        <taxon>Actinomycetota</taxon>
        <taxon>Actinomycetes</taxon>
        <taxon>Micrococcales</taxon>
        <taxon>Microbacteriaceae</taxon>
        <taxon>Salinibacterium</taxon>
    </lineage>
</organism>
<reference evidence="3 4" key="1">
    <citation type="submission" date="2017-11" db="EMBL/GenBank/DDBJ databases">
        <title>Genomic Encyclopedia of Archaeal and Bacterial Type Strains, Phase II (KMG-II): From Individual Species to Whole Genera.</title>
        <authorList>
            <person name="Goeker M."/>
        </authorList>
    </citation>
    <scope>NUCLEOTIDE SEQUENCE [LARGE SCALE GENOMIC DNA]</scope>
    <source>
        <strain evidence="3 4">DSM 16400</strain>
    </source>
</reference>
<evidence type="ECO:0000256" key="1">
    <source>
        <dbReference type="SAM" id="MobiDB-lite"/>
    </source>
</evidence>
<keyword evidence="3" id="KW-0808">Transferase</keyword>
<dbReference type="PANTHER" id="PTHR43441:SF10">
    <property type="entry name" value="ACETYLTRANSFERASE"/>
    <property type="match status" value="1"/>
</dbReference>
<evidence type="ECO:0000259" key="2">
    <source>
        <dbReference type="PROSITE" id="PS51186"/>
    </source>
</evidence>
<comment type="caution">
    <text evidence="3">The sequence shown here is derived from an EMBL/GenBank/DDBJ whole genome shotgun (WGS) entry which is preliminary data.</text>
</comment>
<dbReference type="GO" id="GO:0008999">
    <property type="term" value="F:protein-N-terminal-alanine acetyltransferase activity"/>
    <property type="evidence" value="ECO:0007669"/>
    <property type="project" value="TreeGrafter"/>
</dbReference>
<evidence type="ECO:0000313" key="3">
    <source>
        <dbReference type="EMBL" id="PJJ78416.1"/>
    </source>
</evidence>
<sequence>MDSFTASAAAPQSEPHLRPWQPTDAGALLDAYRSTPDLGIQLGSPTLFSEARARDFIAADLGRGNTHLNWAIVDGACAVGNMGISSIDRRHDTAWLYYWLAASGRGRGLATRALATAAEWAFDEGLFRLELGHRVNNPASCVVATRAGFAPEGVQRLKLRYGGERFDVELHARLRTDDEVPVLLLPLTT</sequence>
<dbReference type="PROSITE" id="PS51186">
    <property type="entry name" value="GNAT"/>
    <property type="match status" value="1"/>
</dbReference>
<feature type="region of interest" description="Disordered" evidence="1">
    <location>
        <begin position="1"/>
        <end position="20"/>
    </location>
</feature>